<dbReference type="RefSeq" id="WP_069111649.1">
    <property type="nucleotide sequence ID" value="NZ_FNUC01000003.1"/>
</dbReference>
<evidence type="ECO:0000313" key="1">
    <source>
        <dbReference type="EMBL" id="SEE90911.1"/>
    </source>
</evidence>
<evidence type="ECO:0000313" key="2">
    <source>
        <dbReference type="Proteomes" id="UP000181980"/>
    </source>
</evidence>
<sequence>MHLHITRPRWLRLPLAHHRKTRIALVTTALVAALAVAFAAFIGRAPIDGGVDSNAFSPRFTQQGAQPTMSDAECTSSVSFSTLHLNVTNAYPGGWCQASGFVLVDGGEPGIVTGVSLPGLPVGWTAEVMGGCGTTIPNSGTQGSLVTVRLTMLEDAPTTGTSGTFSGAGLLVQPVSTMAGTTPACAPYVGVG</sequence>
<protein>
    <submittedName>
        <fullName evidence="1">Uncharacterized protein</fullName>
    </submittedName>
</protein>
<accession>A0A1H5MQJ6</accession>
<reference evidence="2" key="1">
    <citation type="submission" date="2016-10" db="EMBL/GenBank/DDBJ databases">
        <authorList>
            <person name="Varghese N."/>
            <person name="Submissions S."/>
        </authorList>
    </citation>
    <scope>NUCLEOTIDE SEQUENCE [LARGE SCALE GENOMIC DNA]</scope>
    <source>
        <strain evidence="2">DSM 45237</strain>
    </source>
</reference>
<dbReference type="AlphaFoldDB" id="A0A1H5MQJ6"/>
<dbReference type="STRING" id="561176.SAMN04488561_3302"/>
<proteinExistence type="predicted"/>
<dbReference type="Proteomes" id="UP000181980">
    <property type="component" value="Unassembled WGS sequence"/>
</dbReference>
<organism evidence="1 2">
    <name type="scientific">Jiangella alba</name>
    <dbReference type="NCBI Taxonomy" id="561176"/>
    <lineage>
        <taxon>Bacteria</taxon>
        <taxon>Bacillati</taxon>
        <taxon>Actinomycetota</taxon>
        <taxon>Actinomycetes</taxon>
        <taxon>Jiangellales</taxon>
        <taxon>Jiangellaceae</taxon>
        <taxon>Jiangella</taxon>
    </lineage>
</organism>
<keyword evidence="2" id="KW-1185">Reference proteome</keyword>
<dbReference type="EMBL" id="FNUC01000003">
    <property type="protein sequence ID" value="SEE90911.1"/>
    <property type="molecule type" value="Genomic_DNA"/>
</dbReference>
<gene>
    <name evidence="1" type="ORF">SAMN04488561_3302</name>
</gene>
<name>A0A1H5MQJ6_9ACTN</name>